<evidence type="ECO:0000256" key="6">
    <source>
        <dbReference type="PROSITE-ProRule" id="PRU00352"/>
    </source>
</evidence>
<sequence>MSRAPPSPRPPDAIRARARSACSSLWTRPAQTSRHAAAARTRSEQLALSSSFCNPRTLLLRGTTRKTHARLLSRCHVGQRKLHFSTHGPHAVPRSSWKRQDLDISEFSEAGIFNYTTLLLSEERDALYVGAREAIFELSKNNITKRLNKVEWPVQEQPIEKCVLKGKSKERDCLNYIRVLQVADKDRLYVCGTYAFTPLCDYLSFADFSLPVALRMAEDDALLTLIRALLQSWLMVKYSTSWLNEPSFVFADVIREGKNTADGEDDKIYYFFTEVSVEYEFFGKLLIPRVARVCKGDLGGQRTLQKKWTSFLKAKLVCSMPELNFVFNVVHDVFILKGTDWRDTVIYGVFTSQWGNVGLSAVCAYNLSAVEHVFSNGKYMQKATVEQSHTKWVRYNGVPPSPRPGACINNDLRQQDISSSLHLPDKTLQFVKDHPLLEDPVLPIGNGPRLITKDVNYTQIVVDRVHALDGNIYDVIFTGTDKGILHKSVVYEGHVHTIEELQLLKNTEPIKNLLLSKETQSIYAGSNSGVVQTPTFQCGKYLSCIDCILTRDPYCAWDPRTGSCINSVVNRKSWLIQDLRGNADQCPPGPSKRKYQPVKVKPGSSAEMPCGGSSNLAHVMWKANGSLLTDASRFHLISDSGLLIYSVAPEDQGHYECWSVEWAPAVGKNFSRQLAAYVLTLDLPTEQPRQAGHVTTTLSTKEPSSTQTLAACPPVDTSSTLSSSGHGSLSPFPSSFPHSAKAHTVQAKEVRLLPPLLKDQAWGVHAQEAFMLSCLALGPSDVNIHWHGHSVDSEVMEYRRPLGQGEVLVSSWLLEGPLIKDAQYKCVAKASTGNDKSDVVLQVLSRDEDFPSKYMSKWKVQ</sequence>
<evidence type="ECO:0000256" key="4">
    <source>
        <dbReference type="ARBA" id="ARBA00023157"/>
    </source>
</evidence>
<name>A0AAW0NLY9_9GOBI</name>
<dbReference type="Gene3D" id="3.30.1680.10">
    <property type="entry name" value="ligand-binding face of the semaphorins, domain 2"/>
    <property type="match status" value="1"/>
</dbReference>
<dbReference type="GO" id="GO:0045499">
    <property type="term" value="F:chemorepellent activity"/>
    <property type="evidence" value="ECO:0007669"/>
    <property type="project" value="TreeGrafter"/>
</dbReference>
<feature type="domain" description="Ig-like" evidence="8">
    <location>
        <begin position="754"/>
        <end position="842"/>
    </location>
</feature>
<dbReference type="GO" id="GO:0030335">
    <property type="term" value="P:positive regulation of cell migration"/>
    <property type="evidence" value="ECO:0007669"/>
    <property type="project" value="TreeGrafter"/>
</dbReference>
<comment type="caution">
    <text evidence="10">The sequence shown here is derived from an EMBL/GenBank/DDBJ whole genome shotgun (WGS) entry which is preliminary data.</text>
</comment>
<feature type="domain" description="Sema" evidence="9">
    <location>
        <begin position="94"/>
        <end position="535"/>
    </location>
</feature>
<evidence type="ECO:0000313" key="11">
    <source>
        <dbReference type="Proteomes" id="UP001460270"/>
    </source>
</evidence>
<feature type="compositionally biased region" description="Low complexity" evidence="7">
    <location>
        <begin position="717"/>
        <end position="726"/>
    </location>
</feature>
<dbReference type="SUPFAM" id="SSF101912">
    <property type="entry name" value="Sema domain"/>
    <property type="match status" value="1"/>
</dbReference>
<evidence type="ECO:0008006" key="12">
    <source>
        <dbReference type="Google" id="ProtNLM"/>
    </source>
</evidence>
<comment type="similarity">
    <text evidence="2">Belongs to the semaphorin family.</text>
</comment>
<keyword evidence="5" id="KW-0325">Glycoprotein</keyword>
<accession>A0AAW0NLY9</accession>
<evidence type="ECO:0000256" key="3">
    <source>
        <dbReference type="ARBA" id="ARBA00023136"/>
    </source>
</evidence>
<dbReference type="GO" id="GO:0043931">
    <property type="term" value="P:ossification involved in bone maturation"/>
    <property type="evidence" value="ECO:0007669"/>
    <property type="project" value="TreeGrafter"/>
</dbReference>
<dbReference type="InterPro" id="IPR036352">
    <property type="entry name" value="Semap_dom_sf"/>
</dbReference>
<dbReference type="GO" id="GO:0001755">
    <property type="term" value="P:neural crest cell migration"/>
    <property type="evidence" value="ECO:0007669"/>
    <property type="project" value="TreeGrafter"/>
</dbReference>
<feature type="compositionally biased region" description="Polar residues" evidence="7">
    <location>
        <begin position="697"/>
        <end position="709"/>
    </location>
</feature>
<dbReference type="InterPro" id="IPR015943">
    <property type="entry name" value="WD40/YVTN_repeat-like_dom_sf"/>
</dbReference>
<dbReference type="Proteomes" id="UP001460270">
    <property type="component" value="Unassembled WGS sequence"/>
</dbReference>
<protein>
    <recommendedName>
        <fullName evidence="12">Semaphorin-3C</fullName>
    </recommendedName>
</protein>
<dbReference type="GO" id="GO:0071526">
    <property type="term" value="P:semaphorin-plexin signaling pathway"/>
    <property type="evidence" value="ECO:0007669"/>
    <property type="project" value="TreeGrafter"/>
</dbReference>
<dbReference type="EMBL" id="JBBPFD010000015">
    <property type="protein sequence ID" value="KAK7896554.1"/>
    <property type="molecule type" value="Genomic_DNA"/>
</dbReference>
<dbReference type="Pfam" id="PF01403">
    <property type="entry name" value="Sema"/>
    <property type="match status" value="1"/>
</dbReference>
<dbReference type="PANTHER" id="PTHR11036">
    <property type="entry name" value="SEMAPHORIN"/>
    <property type="match status" value="1"/>
</dbReference>
<dbReference type="SUPFAM" id="SSF48726">
    <property type="entry name" value="Immunoglobulin"/>
    <property type="match status" value="1"/>
</dbReference>
<dbReference type="InterPro" id="IPR013783">
    <property type="entry name" value="Ig-like_fold"/>
</dbReference>
<dbReference type="Pfam" id="PF01437">
    <property type="entry name" value="PSI"/>
    <property type="match status" value="1"/>
</dbReference>
<dbReference type="InterPro" id="IPR013098">
    <property type="entry name" value="Ig_I-set"/>
</dbReference>
<dbReference type="Gene3D" id="2.60.40.10">
    <property type="entry name" value="Immunoglobulins"/>
    <property type="match status" value="1"/>
</dbReference>
<dbReference type="PROSITE" id="PS50835">
    <property type="entry name" value="IG_LIKE"/>
    <property type="match status" value="2"/>
</dbReference>
<evidence type="ECO:0000256" key="5">
    <source>
        <dbReference type="ARBA" id="ARBA00023180"/>
    </source>
</evidence>
<dbReference type="GO" id="GO:0005615">
    <property type="term" value="C:extracellular space"/>
    <property type="evidence" value="ECO:0007669"/>
    <property type="project" value="TreeGrafter"/>
</dbReference>
<dbReference type="SMART" id="SM00423">
    <property type="entry name" value="PSI"/>
    <property type="match status" value="1"/>
</dbReference>
<dbReference type="InterPro" id="IPR001627">
    <property type="entry name" value="Semap_dom"/>
</dbReference>
<dbReference type="SMART" id="SM00409">
    <property type="entry name" value="IG"/>
    <property type="match status" value="2"/>
</dbReference>
<dbReference type="Pfam" id="PF07679">
    <property type="entry name" value="I-set"/>
    <property type="match status" value="1"/>
</dbReference>
<feature type="domain" description="Ig-like" evidence="8">
    <location>
        <begin position="588"/>
        <end position="657"/>
    </location>
</feature>
<feature type="region of interest" description="Disordered" evidence="7">
    <location>
        <begin position="697"/>
        <end position="726"/>
    </location>
</feature>
<evidence type="ECO:0000313" key="10">
    <source>
        <dbReference type="EMBL" id="KAK7896554.1"/>
    </source>
</evidence>
<dbReference type="SMART" id="SM00630">
    <property type="entry name" value="Sema"/>
    <property type="match status" value="1"/>
</dbReference>
<dbReference type="InterPro" id="IPR036179">
    <property type="entry name" value="Ig-like_dom_sf"/>
</dbReference>
<dbReference type="InterPro" id="IPR027231">
    <property type="entry name" value="Semaphorin"/>
</dbReference>
<dbReference type="PANTHER" id="PTHR11036:SF18">
    <property type="entry name" value="SEMAPHORIN-4D"/>
    <property type="match status" value="1"/>
</dbReference>
<dbReference type="GO" id="GO:0030215">
    <property type="term" value="F:semaphorin receptor binding"/>
    <property type="evidence" value="ECO:0007669"/>
    <property type="project" value="InterPro"/>
</dbReference>
<dbReference type="InterPro" id="IPR007110">
    <property type="entry name" value="Ig-like_dom"/>
</dbReference>
<comment type="subcellular location">
    <subcellularLocation>
        <location evidence="1">Membrane</location>
    </subcellularLocation>
</comment>
<dbReference type="InterPro" id="IPR016201">
    <property type="entry name" value="PSI"/>
</dbReference>
<proteinExistence type="inferred from homology"/>
<evidence type="ECO:0000256" key="7">
    <source>
        <dbReference type="SAM" id="MobiDB-lite"/>
    </source>
</evidence>
<dbReference type="GO" id="GO:0007411">
    <property type="term" value="P:axon guidance"/>
    <property type="evidence" value="ECO:0007669"/>
    <property type="project" value="TreeGrafter"/>
</dbReference>
<comment type="caution">
    <text evidence="6">Lacks conserved residue(s) required for the propagation of feature annotation.</text>
</comment>
<reference evidence="11" key="1">
    <citation type="submission" date="2024-04" db="EMBL/GenBank/DDBJ databases">
        <title>Salinicola lusitanus LLJ914,a marine bacterium isolated from the Okinawa Trough.</title>
        <authorList>
            <person name="Li J."/>
        </authorList>
    </citation>
    <scope>NUCLEOTIDE SEQUENCE [LARGE SCALE GENOMIC DNA]</scope>
</reference>
<dbReference type="PROSITE" id="PS51004">
    <property type="entry name" value="SEMA"/>
    <property type="match status" value="1"/>
</dbReference>
<evidence type="ECO:0000259" key="9">
    <source>
        <dbReference type="PROSITE" id="PS51004"/>
    </source>
</evidence>
<dbReference type="AlphaFoldDB" id="A0AAW0NLY9"/>
<organism evidence="10 11">
    <name type="scientific">Mugilogobius chulae</name>
    <name type="common">yellowstripe goby</name>
    <dbReference type="NCBI Taxonomy" id="88201"/>
    <lineage>
        <taxon>Eukaryota</taxon>
        <taxon>Metazoa</taxon>
        <taxon>Chordata</taxon>
        <taxon>Craniata</taxon>
        <taxon>Vertebrata</taxon>
        <taxon>Euteleostomi</taxon>
        <taxon>Actinopterygii</taxon>
        <taxon>Neopterygii</taxon>
        <taxon>Teleostei</taxon>
        <taxon>Neoteleostei</taxon>
        <taxon>Acanthomorphata</taxon>
        <taxon>Gobiaria</taxon>
        <taxon>Gobiiformes</taxon>
        <taxon>Gobioidei</taxon>
        <taxon>Gobiidae</taxon>
        <taxon>Gobionellinae</taxon>
        <taxon>Mugilogobius</taxon>
    </lineage>
</organism>
<keyword evidence="4" id="KW-1015">Disulfide bond</keyword>
<evidence type="ECO:0000259" key="8">
    <source>
        <dbReference type="PROSITE" id="PS50835"/>
    </source>
</evidence>
<dbReference type="GO" id="GO:0000122">
    <property type="term" value="P:negative regulation of transcription by RNA polymerase II"/>
    <property type="evidence" value="ECO:0007669"/>
    <property type="project" value="TreeGrafter"/>
</dbReference>
<keyword evidence="11" id="KW-1185">Reference proteome</keyword>
<evidence type="ECO:0000256" key="2">
    <source>
        <dbReference type="ARBA" id="ARBA00009492"/>
    </source>
</evidence>
<evidence type="ECO:0000256" key="1">
    <source>
        <dbReference type="ARBA" id="ARBA00004370"/>
    </source>
</evidence>
<dbReference type="InterPro" id="IPR003599">
    <property type="entry name" value="Ig_sub"/>
</dbReference>
<dbReference type="Gene3D" id="2.130.10.10">
    <property type="entry name" value="YVTN repeat-like/Quinoprotein amine dehydrogenase"/>
    <property type="match status" value="1"/>
</dbReference>
<keyword evidence="3" id="KW-0472">Membrane</keyword>
<gene>
    <name evidence="10" type="ORF">WMY93_021879</name>
</gene>
<dbReference type="SUPFAM" id="SSF103575">
    <property type="entry name" value="Plexin repeat"/>
    <property type="match status" value="1"/>
</dbReference>
<dbReference type="GO" id="GO:0005886">
    <property type="term" value="C:plasma membrane"/>
    <property type="evidence" value="ECO:0007669"/>
    <property type="project" value="TreeGrafter"/>
</dbReference>
<dbReference type="InterPro" id="IPR002165">
    <property type="entry name" value="Plexin_repeat"/>
</dbReference>